<dbReference type="AlphaFoldDB" id="X1TQ85"/>
<proteinExistence type="predicted"/>
<evidence type="ECO:0000256" key="1">
    <source>
        <dbReference type="SAM" id="MobiDB-lite"/>
    </source>
</evidence>
<comment type="caution">
    <text evidence="2">The sequence shown here is derived from an EMBL/GenBank/DDBJ whole genome shotgun (WGS) entry which is preliminary data.</text>
</comment>
<protein>
    <submittedName>
        <fullName evidence="2">Uncharacterized protein</fullName>
    </submittedName>
</protein>
<accession>X1TQ85</accession>
<feature type="region of interest" description="Disordered" evidence="1">
    <location>
        <begin position="1"/>
        <end position="25"/>
    </location>
</feature>
<evidence type="ECO:0000313" key="2">
    <source>
        <dbReference type="EMBL" id="GAJ07429.1"/>
    </source>
</evidence>
<sequence>MELIPPRQGRTGQTNATVRPHGCGKGVIPGKAREIIPLAKSLPRCREIHRTPVFARRRLRGPVGHRKPAGCHLGIAYRQPPYHPGF</sequence>
<dbReference type="EMBL" id="BARW01030576">
    <property type="protein sequence ID" value="GAJ07429.1"/>
    <property type="molecule type" value="Genomic_DNA"/>
</dbReference>
<gene>
    <name evidence="2" type="ORF">S12H4_48850</name>
</gene>
<reference evidence="2" key="1">
    <citation type="journal article" date="2014" name="Front. Microbiol.">
        <title>High frequency of phylogenetically diverse reductive dehalogenase-homologous genes in deep subseafloor sedimentary metagenomes.</title>
        <authorList>
            <person name="Kawai M."/>
            <person name="Futagami T."/>
            <person name="Toyoda A."/>
            <person name="Takaki Y."/>
            <person name="Nishi S."/>
            <person name="Hori S."/>
            <person name="Arai W."/>
            <person name="Tsubouchi T."/>
            <person name="Morono Y."/>
            <person name="Uchiyama I."/>
            <person name="Ito T."/>
            <person name="Fujiyama A."/>
            <person name="Inagaki F."/>
            <person name="Takami H."/>
        </authorList>
    </citation>
    <scope>NUCLEOTIDE SEQUENCE</scope>
    <source>
        <strain evidence="2">Expedition CK06-06</strain>
    </source>
</reference>
<name>X1TQ85_9ZZZZ</name>
<organism evidence="2">
    <name type="scientific">marine sediment metagenome</name>
    <dbReference type="NCBI Taxonomy" id="412755"/>
    <lineage>
        <taxon>unclassified sequences</taxon>
        <taxon>metagenomes</taxon>
        <taxon>ecological metagenomes</taxon>
    </lineage>
</organism>